<name>A0ABR8GY63_9CYAN</name>
<dbReference type="NCBIfam" id="NF033593">
    <property type="entry name" value="transpos_ISNCY_1"/>
    <property type="match status" value="1"/>
</dbReference>
<evidence type="ECO:0000313" key="3">
    <source>
        <dbReference type="EMBL" id="MBD2607941.1"/>
    </source>
</evidence>
<dbReference type="Pfam" id="PF05598">
    <property type="entry name" value="DUF772"/>
    <property type="match status" value="1"/>
</dbReference>
<dbReference type="Pfam" id="PF01609">
    <property type="entry name" value="DDE_Tnp_1"/>
    <property type="match status" value="1"/>
</dbReference>
<evidence type="ECO:0000259" key="2">
    <source>
        <dbReference type="Pfam" id="PF05598"/>
    </source>
</evidence>
<dbReference type="Proteomes" id="UP000660380">
    <property type="component" value="Unassembled WGS sequence"/>
</dbReference>
<sequence length="476" mass="55355">MLRKKYEFDKEFSILIQLVGEMDDSIYIIDKVLSDEHLFRLIESDLSKRYQNTTKTGRKSTPVEVILRMLALKHLRGLSYDQTISNVKESLILRQFCRIYFNTLPNKSTLIRWSHQIHQETLEQFNQRLTQVATQLQITKGRKMRTDGTVVATNIHFPSDNSLLVDGVKVISRLLSQAKEILLRDSKNINLSIFRNRHRTARRISRQIDGLSKTRNQSGRQKREQAYSKLIEVTRSCLKQAQKVKNILMNSNPTNSQKILQKITVFLPRIEQVIQQAYRRVLNKEKVPVDEKIVSIFEAHTDIICRGKINLDVEFGHKIWLDEVDGGIVSNYRILKGNPHDTQQLIPSIDRHIENFGCAPKTVTTDRGVYSQANENYAQSLGVKEVILPKGGYRSQERIKHERKRNFKKARRWHNGVEGRISFLKRCFGLQRCLYKGELGFCRWVGWGIIAHNLTIISRGTLQNKINNHVFVGNYY</sequence>
<dbReference type="InterPro" id="IPR002559">
    <property type="entry name" value="Transposase_11"/>
</dbReference>
<dbReference type="EMBL" id="JACJTA010000078">
    <property type="protein sequence ID" value="MBD2607941.1"/>
    <property type="molecule type" value="Genomic_DNA"/>
</dbReference>
<gene>
    <name evidence="3" type="ORF">H6G81_26345</name>
</gene>
<keyword evidence="4" id="KW-1185">Reference proteome</keyword>
<proteinExistence type="predicted"/>
<dbReference type="InterPro" id="IPR008490">
    <property type="entry name" value="Transposase_InsH_N"/>
</dbReference>
<reference evidence="3 4" key="1">
    <citation type="journal article" date="2020" name="ISME J.">
        <title>Comparative genomics reveals insights into cyanobacterial evolution and habitat adaptation.</title>
        <authorList>
            <person name="Chen M.Y."/>
            <person name="Teng W.K."/>
            <person name="Zhao L."/>
            <person name="Hu C.X."/>
            <person name="Zhou Y.K."/>
            <person name="Han B.P."/>
            <person name="Song L.R."/>
            <person name="Shu W.S."/>
        </authorList>
    </citation>
    <scope>NUCLEOTIDE SEQUENCE [LARGE SCALE GENOMIC DNA]</scope>
    <source>
        <strain evidence="3 4">FACHB-248</strain>
    </source>
</reference>
<dbReference type="RefSeq" id="WP_029632518.1">
    <property type="nucleotide sequence ID" value="NZ_JACJTA010000078.1"/>
</dbReference>
<protein>
    <submittedName>
        <fullName evidence="3">ISNCY family transposase</fullName>
    </submittedName>
</protein>
<dbReference type="PANTHER" id="PTHR33803:SF3">
    <property type="entry name" value="BLL1974 PROTEIN"/>
    <property type="match status" value="1"/>
</dbReference>
<accession>A0ABR8GY63</accession>
<organism evidence="3 4">
    <name type="scientific">Scytonema hofmannii FACHB-248</name>
    <dbReference type="NCBI Taxonomy" id="1842502"/>
    <lineage>
        <taxon>Bacteria</taxon>
        <taxon>Bacillati</taxon>
        <taxon>Cyanobacteriota</taxon>
        <taxon>Cyanophyceae</taxon>
        <taxon>Nostocales</taxon>
        <taxon>Scytonemataceae</taxon>
        <taxon>Scytonema</taxon>
    </lineage>
</organism>
<evidence type="ECO:0000259" key="1">
    <source>
        <dbReference type="Pfam" id="PF01609"/>
    </source>
</evidence>
<feature type="domain" description="Transposase IS4-like" evidence="1">
    <location>
        <begin position="326"/>
        <end position="454"/>
    </location>
</feature>
<comment type="caution">
    <text evidence="3">The sequence shown here is derived from an EMBL/GenBank/DDBJ whole genome shotgun (WGS) entry which is preliminary data.</text>
</comment>
<dbReference type="PANTHER" id="PTHR33803">
    <property type="entry name" value="IS1478 TRANSPOSASE"/>
    <property type="match status" value="1"/>
</dbReference>
<evidence type="ECO:0000313" key="4">
    <source>
        <dbReference type="Proteomes" id="UP000660380"/>
    </source>
</evidence>
<feature type="domain" description="Transposase InsH N-terminal" evidence="2">
    <location>
        <begin position="22"/>
        <end position="115"/>
    </location>
</feature>